<dbReference type="GO" id="GO:0016020">
    <property type="term" value="C:membrane"/>
    <property type="evidence" value="ECO:0007669"/>
    <property type="project" value="InterPro"/>
</dbReference>
<dbReference type="InterPro" id="IPR009050">
    <property type="entry name" value="Globin-like_sf"/>
</dbReference>
<evidence type="ECO:0000256" key="5">
    <source>
        <dbReference type="SAM" id="Coils"/>
    </source>
</evidence>
<dbReference type="InterPro" id="IPR044398">
    <property type="entry name" value="Globin-sensor_dom"/>
</dbReference>
<dbReference type="InterPro" id="IPR012292">
    <property type="entry name" value="Globin/Proto"/>
</dbReference>
<evidence type="ECO:0000256" key="4">
    <source>
        <dbReference type="PROSITE-ProRule" id="PRU00284"/>
    </source>
</evidence>
<evidence type="ECO:0000259" key="7">
    <source>
        <dbReference type="PROSITE" id="PS50111"/>
    </source>
</evidence>
<dbReference type="PROSITE" id="PS50111">
    <property type="entry name" value="CHEMOTAXIS_TRANSDUC_2"/>
    <property type="match status" value="1"/>
</dbReference>
<accession>A0AAP6JGL7</accession>
<dbReference type="Pfam" id="PF11563">
    <property type="entry name" value="Protoglobin"/>
    <property type="match status" value="1"/>
</dbReference>
<dbReference type="PANTHER" id="PTHR43531">
    <property type="entry name" value="PROTEIN ICFG"/>
    <property type="match status" value="1"/>
</dbReference>
<feature type="domain" description="Methyl-accepting transducer" evidence="7">
    <location>
        <begin position="210"/>
        <end position="443"/>
    </location>
</feature>
<feature type="region of interest" description="Disordered" evidence="6">
    <location>
        <begin position="444"/>
        <end position="465"/>
    </location>
</feature>
<dbReference type="GO" id="GO:0020037">
    <property type="term" value="F:heme binding"/>
    <property type="evidence" value="ECO:0007669"/>
    <property type="project" value="InterPro"/>
</dbReference>
<comment type="similarity">
    <text evidence="3">Belongs to the methyl-accepting chemotaxis (MCP) protein family.</text>
</comment>
<dbReference type="Gene3D" id="1.10.490.10">
    <property type="entry name" value="Globins"/>
    <property type="match status" value="1"/>
</dbReference>
<evidence type="ECO:0000256" key="2">
    <source>
        <dbReference type="ARBA" id="ARBA00023224"/>
    </source>
</evidence>
<organism evidence="8 9">
    <name type="scientific">Natronospira elongata</name>
    <dbReference type="NCBI Taxonomy" id="3110268"/>
    <lineage>
        <taxon>Bacteria</taxon>
        <taxon>Pseudomonadati</taxon>
        <taxon>Pseudomonadota</taxon>
        <taxon>Gammaproteobacteria</taxon>
        <taxon>Natronospirales</taxon>
        <taxon>Natronospiraceae</taxon>
        <taxon>Natronospira</taxon>
    </lineage>
</organism>
<dbReference type="EMBL" id="JAYGII010000047">
    <property type="protein sequence ID" value="MEA5446688.1"/>
    <property type="molecule type" value="Genomic_DNA"/>
</dbReference>
<evidence type="ECO:0000256" key="3">
    <source>
        <dbReference type="ARBA" id="ARBA00029447"/>
    </source>
</evidence>
<keyword evidence="1" id="KW-0145">Chemotaxis</keyword>
<name>A0AAP6JGL7_9GAMM</name>
<dbReference type="InterPro" id="IPR004089">
    <property type="entry name" value="MCPsignal_dom"/>
</dbReference>
<dbReference type="InterPro" id="IPR051310">
    <property type="entry name" value="MCP_chemotaxis"/>
</dbReference>
<feature type="coiled-coil region" evidence="5">
    <location>
        <begin position="211"/>
        <end position="238"/>
    </location>
</feature>
<dbReference type="SUPFAM" id="SSF46458">
    <property type="entry name" value="Globin-like"/>
    <property type="match status" value="1"/>
</dbReference>
<keyword evidence="5" id="KW-0175">Coiled coil</keyword>
<dbReference type="InterPro" id="IPR039379">
    <property type="entry name" value="Protoglobin_sensor_dom"/>
</dbReference>
<reference evidence="8 9" key="1">
    <citation type="submission" date="2023-12" db="EMBL/GenBank/DDBJ databases">
        <title>Whole-genome sequencing of halo(alkali)philic microorganisms from hypersaline lakes.</title>
        <authorList>
            <person name="Sorokin D.Y."/>
            <person name="Merkel A.Y."/>
            <person name="Messina E."/>
            <person name="Yakimov M."/>
        </authorList>
    </citation>
    <scope>NUCLEOTIDE SEQUENCE [LARGE SCALE GENOMIC DNA]</scope>
    <source>
        <strain evidence="8 9">AB-CW1</strain>
    </source>
</reference>
<dbReference type="GO" id="GO:0004888">
    <property type="term" value="F:transmembrane signaling receptor activity"/>
    <property type="evidence" value="ECO:0007669"/>
    <property type="project" value="InterPro"/>
</dbReference>
<keyword evidence="2 4" id="KW-0807">Transducer</keyword>
<evidence type="ECO:0000313" key="9">
    <source>
        <dbReference type="Proteomes" id="UP001302316"/>
    </source>
</evidence>
<dbReference type="InterPro" id="IPR004090">
    <property type="entry name" value="Chemotax_Me-accpt_rcpt"/>
</dbReference>
<proteinExistence type="inferred from homology"/>
<dbReference type="RefSeq" id="WP_346053138.1">
    <property type="nucleotide sequence ID" value="NZ_JAYGII010000047.1"/>
</dbReference>
<dbReference type="GO" id="GO:0019825">
    <property type="term" value="F:oxygen binding"/>
    <property type="evidence" value="ECO:0007669"/>
    <property type="project" value="InterPro"/>
</dbReference>
<dbReference type="SUPFAM" id="SSF58104">
    <property type="entry name" value="Methyl-accepting chemotaxis protein (MCP) signaling domain"/>
    <property type="match status" value="1"/>
</dbReference>
<protein>
    <submittedName>
        <fullName evidence="8">Globin-coupled sensor protein</fullName>
    </submittedName>
</protein>
<dbReference type="PANTHER" id="PTHR43531:SF11">
    <property type="entry name" value="METHYL-ACCEPTING CHEMOTAXIS PROTEIN 3"/>
    <property type="match status" value="1"/>
</dbReference>
<keyword evidence="9" id="KW-1185">Reference proteome</keyword>
<dbReference type="Gene3D" id="1.10.287.950">
    <property type="entry name" value="Methyl-accepting chemotaxis protein"/>
    <property type="match status" value="1"/>
</dbReference>
<evidence type="ECO:0000256" key="1">
    <source>
        <dbReference type="ARBA" id="ARBA00022500"/>
    </source>
</evidence>
<dbReference type="GO" id="GO:0007165">
    <property type="term" value="P:signal transduction"/>
    <property type="evidence" value="ECO:0007669"/>
    <property type="project" value="UniProtKB-KW"/>
</dbReference>
<comment type="caution">
    <text evidence="8">The sequence shown here is derived from an EMBL/GenBank/DDBJ whole genome shotgun (WGS) entry which is preliminary data.</text>
</comment>
<sequence length="465" mass="52552">MLCEKLRINEKNLSLRISFLKLDDKDLSTLESLKPWLNKRARAIVKRFYDFQFKHPMSMGFFNAYAERNKLSLSKLREHLESAQAEYLQQWGLAGERGIDMKYFERRLFIGQLHNQIGLPQKLYMGSYSLLMELIEDQLYRDYFFRPWFRKRAHRAMTRMMLLDMQAVSDGFMVDLLDELGDLETIIKVRDDKEDLSDHVNTAKHFLKGLLERVARTCEELDEAMEGLLEKAETLSSSSQQEAASIQQMTTTLTHIRQSVSKNDERVRETARITTGGEAANESDSMLSEEEARSLTAAMQDIGTASREIAEIVDLINDIAFQTNLLALNASVEAARAGHNGRGFAVVANEVRALSVKTKESSENIKRLVTRATGAINKGDSFVSDVADRIHAIAEDLRQQTTSIAEFSTASEEIDRAAQSNAQGAEEIFSIVEKLRVNTQELRQSLNGDTIQDTRNSSATAGSPY</sequence>
<gene>
    <name evidence="8" type="ORF">VCB98_12750</name>
</gene>
<dbReference type="Pfam" id="PF00015">
    <property type="entry name" value="MCPsignal"/>
    <property type="match status" value="1"/>
</dbReference>
<dbReference type="PRINTS" id="PR00260">
    <property type="entry name" value="CHEMTRNSDUCR"/>
</dbReference>
<dbReference type="CDD" id="cd01068">
    <property type="entry name" value="globin_sensor"/>
    <property type="match status" value="1"/>
</dbReference>
<evidence type="ECO:0000256" key="6">
    <source>
        <dbReference type="SAM" id="MobiDB-lite"/>
    </source>
</evidence>
<dbReference type="SMART" id="SM00283">
    <property type="entry name" value="MA"/>
    <property type="match status" value="1"/>
</dbReference>
<dbReference type="AlphaFoldDB" id="A0AAP6JGL7"/>
<dbReference type="Proteomes" id="UP001302316">
    <property type="component" value="Unassembled WGS sequence"/>
</dbReference>
<evidence type="ECO:0000313" key="8">
    <source>
        <dbReference type="EMBL" id="MEA5446688.1"/>
    </source>
</evidence>
<dbReference type="GO" id="GO:0006935">
    <property type="term" value="P:chemotaxis"/>
    <property type="evidence" value="ECO:0007669"/>
    <property type="project" value="UniProtKB-KW"/>
</dbReference>